<dbReference type="InterPro" id="IPR042070">
    <property type="entry name" value="PucR_C-HTH_sf"/>
</dbReference>
<organism evidence="5 6">
    <name type="scientific">Anoxybacillus ayderensis</name>
    <dbReference type="NCBI Taxonomy" id="265546"/>
    <lineage>
        <taxon>Bacteria</taxon>
        <taxon>Bacillati</taxon>
        <taxon>Bacillota</taxon>
        <taxon>Bacilli</taxon>
        <taxon>Bacillales</taxon>
        <taxon>Anoxybacillaceae</taxon>
        <taxon>Anoxybacillus</taxon>
    </lineage>
</organism>
<dbReference type="PATRIC" id="fig|265546.4.peg.2240"/>
<dbReference type="PANTHER" id="PTHR33744:SF16">
    <property type="entry name" value="CARBOHYDRATE DIACID REGULATOR"/>
    <property type="match status" value="1"/>
</dbReference>
<name>A0A0D0GXT1_9BACL</name>
<sequence>MLSSHLAKKIVSDVRRLIHEDIIIVDTNGIIMASTDTTRIGQFHEGAFLVCQEKKKRIITKQDEGVLKGVKAGVNLPIFFHGDVIGVIGITGDPTNVSPYGELLKKMTELLIQENYYTEQLQLEARALETFVFEWLQTREWSPSFFERAQLFHIDLTAKRRVVIASLNDKERTISIEMWKFTQTVWDDKRDIIVRWGNDRLLFLQTDDDKERTIAKIKTLQRSFLEKYDVSFHVGCGKMTDAKYVYESYKQAERALHVAKQTEEIVFDEDLRLDMCLEDISLSTKRELIQRTIEPLMNDEELLHTLRTFFAHNLSLKQTAEALHIHINTLHYRLKKIQEYTNLNVRNLEHVITLYLAIRFLDETTKK</sequence>
<comment type="caution">
    <text evidence="5">The sequence shown here is derived from an EMBL/GenBank/DDBJ whole genome shotgun (WGS) entry which is preliminary data.</text>
</comment>
<dbReference type="SUPFAM" id="SSF103190">
    <property type="entry name" value="Sensory domain-like"/>
    <property type="match status" value="1"/>
</dbReference>
<evidence type="ECO:0000313" key="5">
    <source>
        <dbReference type="EMBL" id="KIP20646.1"/>
    </source>
</evidence>
<dbReference type="Pfam" id="PF13556">
    <property type="entry name" value="HTH_30"/>
    <property type="match status" value="1"/>
</dbReference>
<evidence type="ECO:0000313" key="6">
    <source>
        <dbReference type="Proteomes" id="UP000032047"/>
    </source>
</evidence>
<reference evidence="5 6" key="1">
    <citation type="submission" date="2015-01" db="EMBL/GenBank/DDBJ databases">
        <title>Genome sequence of Anoxybacillus ayderensis strain AB04.</title>
        <authorList>
            <person name="Belduz A.O."/>
            <person name="Canakci S."/>
            <person name="Chan K.-G."/>
            <person name="Kahar U.M."/>
            <person name="Yaakob A.S."/>
            <person name="Chan C.S."/>
            <person name="Goh K.M."/>
        </authorList>
    </citation>
    <scope>NUCLEOTIDE SEQUENCE [LARGE SCALE GENOMIC DNA]</scope>
    <source>
        <strain evidence="5 6">AB04</strain>
    </source>
</reference>
<dbReference type="Proteomes" id="UP000032047">
    <property type="component" value="Unassembled WGS sequence"/>
</dbReference>
<dbReference type="InterPro" id="IPR025736">
    <property type="entry name" value="PucR_C-HTH_dom"/>
</dbReference>
<dbReference type="PANTHER" id="PTHR33744">
    <property type="entry name" value="CARBOHYDRATE DIACID REGULATOR"/>
    <property type="match status" value="1"/>
</dbReference>
<accession>A0A0D0GXT1</accession>
<feature type="domain" description="CdaR GGDEF-like" evidence="4">
    <location>
        <begin position="144"/>
        <end position="258"/>
    </location>
</feature>
<keyword evidence="6" id="KW-1185">Reference proteome</keyword>
<proteinExistence type="inferred from homology"/>
<feature type="domain" description="PucR C-terminal helix-turn-helix" evidence="3">
    <location>
        <begin position="302"/>
        <end position="359"/>
    </location>
</feature>
<dbReference type="Pfam" id="PF17853">
    <property type="entry name" value="GGDEF_2"/>
    <property type="match status" value="1"/>
</dbReference>
<dbReference type="EMBL" id="JXTG01000013">
    <property type="protein sequence ID" value="KIP20646.1"/>
    <property type="molecule type" value="Genomic_DNA"/>
</dbReference>
<protein>
    <submittedName>
        <fullName evidence="5">Sugar diacid regulator</fullName>
    </submittedName>
</protein>
<dbReference type="InterPro" id="IPR051448">
    <property type="entry name" value="CdaR-like_regulators"/>
</dbReference>
<dbReference type="InterPro" id="IPR029151">
    <property type="entry name" value="Sensor-like_sf"/>
</dbReference>
<dbReference type="Pfam" id="PF05651">
    <property type="entry name" value="Diacid_rec"/>
    <property type="match status" value="1"/>
</dbReference>
<evidence type="ECO:0000259" key="2">
    <source>
        <dbReference type="Pfam" id="PF05651"/>
    </source>
</evidence>
<gene>
    <name evidence="5" type="ORF">JV16_02227</name>
</gene>
<dbReference type="RefSeq" id="WP_042535842.1">
    <property type="nucleotide sequence ID" value="NZ_JXTG01000013.1"/>
</dbReference>
<feature type="domain" description="Putative sugar diacid recognition" evidence="2">
    <location>
        <begin position="2"/>
        <end position="135"/>
    </location>
</feature>
<evidence type="ECO:0000259" key="3">
    <source>
        <dbReference type="Pfam" id="PF13556"/>
    </source>
</evidence>
<dbReference type="InterPro" id="IPR008599">
    <property type="entry name" value="Diacid_rec"/>
</dbReference>
<dbReference type="Gene3D" id="1.10.10.2840">
    <property type="entry name" value="PucR C-terminal helix-turn-helix domain"/>
    <property type="match status" value="1"/>
</dbReference>
<dbReference type="InterPro" id="IPR041522">
    <property type="entry name" value="CdaR_GGDEF"/>
</dbReference>
<dbReference type="AlphaFoldDB" id="A0A0D0GXT1"/>
<evidence type="ECO:0000259" key="4">
    <source>
        <dbReference type="Pfam" id="PF17853"/>
    </source>
</evidence>
<comment type="similarity">
    <text evidence="1">Belongs to the CdaR family.</text>
</comment>
<evidence type="ECO:0000256" key="1">
    <source>
        <dbReference type="ARBA" id="ARBA00006754"/>
    </source>
</evidence>